<protein>
    <recommendedName>
        <fullName evidence="2">Acyl-CoA dehydrogenase/oxidase N-terminal domain-containing protein</fullName>
    </recommendedName>
</protein>
<dbReference type="EMBL" id="OY882876">
    <property type="protein sequence ID" value="CAK6440434.1"/>
    <property type="molecule type" value="Genomic_DNA"/>
</dbReference>
<reference evidence="3" key="1">
    <citation type="submission" date="2023-12" db="EMBL/GenBank/DDBJ databases">
        <authorList>
            <person name="Brown T."/>
        </authorList>
    </citation>
    <scope>NUCLEOTIDE SEQUENCE</scope>
</reference>
<dbReference type="InterPro" id="IPR013786">
    <property type="entry name" value="AcylCoA_DH/ox_N"/>
</dbReference>
<evidence type="ECO:0000313" key="4">
    <source>
        <dbReference type="Proteomes" id="UP001314169"/>
    </source>
</evidence>
<evidence type="ECO:0000259" key="2">
    <source>
        <dbReference type="Pfam" id="PF02771"/>
    </source>
</evidence>
<dbReference type="SUPFAM" id="SSF56645">
    <property type="entry name" value="Acyl-CoA dehydrogenase NM domain-like"/>
    <property type="match status" value="1"/>
</dbReference>
<organism evidence="3 4">
    <name type="scientific">Pipistrellus nathusii</name>
    <name type="common">Nathusius' pipistrelle</name>
    <dbReference type="NCBI Taxonomy" id="59473"/>
    <lineage>
        <taxon>Eukaryota</taxon>
        <taxon>Metazoa</taxon>
        <taxon>Chordata</taxon>
        <taxon>Craniata</taxon>
        <taxon>Vertebrata</taxon>
        <taxon>Euteleostomi</taxon>
        <taxon>Mammalia</taxon>
        <taxon>Eutheria</taxon>
        <taxon>Laurasiatheria</taxon>
        <taxon>Chiroptera</taxon>
        <taxon>Yangochiroptera</taxon>
        <taxon>Vespertilionidae</taxon>
        <taxon>Pipistrellus</taxon>
    </lineage>
</organism>
<feature type="compositionally biased region" description="Gly residues" evidence="1">
    <location>
        <begin position="145"/>
        <end position="156"/>
    </location>
</feature>
<dbReference type="Gene3D" id="1.10.540.10">
    <property type="entry name" value="Acyl-CoA dehydrogenase/oxidase, N-terminal domain"/>
    <property type="match status" value="1"/>
</dbReference>
<feature type="non-terminal residue" evidence="3">
    <location>
        <position position="215"/>
    </location>
</feature>
<feature type="compositionally biased region" description="Basic and acidic residues" evidence="1">
    <location>
        <begin position="194"/>
        <end position="204"/>
    </location>
</feature>
<feature type="compositionally biased region" description="Basic residues" evidence="1">
    <location>
        <begin position="183"/>
        <end position="193"/>
    </location>
</feature>
<feature type="region of interest" description="Disordered" evidence="1">
    <location>
        <begin position="65"/>
        <end position="215"/>
    </location>
</feature>
<gene>
    <name evidence="3" type="ORF">MPIPNATIZW_LOCUS8740</name>
</gene>
<feature type="compositionally biased region" description="Basic and acidic residues" evidence="1">
    <location>
        <begin position="157"/>
        <end position="181"/>
    </location>
</feature>
<sequence length="215" mass="23525">MAAAAMLARACGPVRWALRRQLHTVYQSVELPETHQMLRQTCRDFAEKELFPIAAEIDKEHRFPAAQQTPGHGPHRHRLPGPGHRPGRPGLRRDLRREPQGLRGAHHQAPGHPVQAGGHGPGPGECPAADLARCHAQGQQEALHQGGGDGQAGCVGGRDRHQPPGHSDPGRHGLRDGDARRAALPRRPHHRDLRGHQRDPEAGHRRAPAQELPEL</sequence>
<feature type="compositionally biased region" description="Basic and acidic residues" evidence="1">
    <location>
        <begin position="91"/>
        <end position="100"/>
    </location>
</feature>
<accession>A0ABN9ZQ71</accession>
<dbReference type="InterPro" id="IPR037069">
    <property type="entry name" value="AcylCoA_DH/ox_N_sf"/>
</dbReference>
<dbReference type="Proteomes" id="UP001314169">
    <property type="component" value="Chromosome 19"/>
</dbReference>
<proteinExistence type="predicted"/>
<feature type="domain" description="Acyl-CoA dehydrogenase/oxidase N-terminal" evidence="2">
    <location>
        <begin position="33"/>
        <end position="65"/>
    </location>
</feature>
<dbReference type="InterPro" id="IPR009100">
    <property type="entry name" value="AcylCoA_DH/oxidase_NM_dom_sf"/>
</dbReference>
<evidence type="ECO:0000256" key="1">
    <source>
        <dbReference type="SAM" id="MobiDB-lite"/>
    </source>
</evidence>
<dbReference type="Pfam" id="PF02771">
    <property type="entry name" value="Acyl-CoA_dh_N"/>
    <property type="match status" value="1"/>
</dbReference>
<keyword evidence="4" id="KW-1185">Reference proteome</keyword>
<evidence type="ECO:0000313" key="3">
    <source>
        <dbReference type="EMBL" id="CAK6440434.1"/>
    </source>
</evidence>
<name>A0ABN9ZQ71_PIPNA</name>
<feature type="non-terminal residue" evidence="3">
    <location>
        <position position="1"/>
    </location>
</feature>